<reference evidence="2 3" key="1">
    <citation type="journal article" date="2018" name="Sci. Rep.">
        <title>Raphidocelis subcapitata (=Pseudokirchneriella subcapitata) provides an insight into genome evolution and environmental adaptations in the Sphaeropleales.</title>
        <authorList>
            <person name="Suzuki S."/>
            <person name="Yamaguchi H."/>
            <person name="Nakajima N."/>
            <person name="Kawachi M."/>
        </authorList>
    </citation>
    <scope>NUCLEOTIDE SEQUENCE [LARGE SCALE GENOMIC DNA]</scope>
    <source>
        <strain evidence="2 3">NIES-35</strain>
    </source>
</reference>
<gene>
    <name evidence="2" type="ORF">Rsub_12412</name>
</gene>
<dbReference type="InParanoid" id="A0A2V0PNY6"/>
<feature type="region of interest" description="Disordered" evidence="1">
    <location>
        <begin position="1"/>
        <end position="78"/>
    </location>
</feature>
<evidence type="ECO:0000256" key="1">
    <source>
        <dbReference type="SAM" id="MobiDB-lite"/>
    </source>
</evidence>
<dbReference type="EMBL" id="BDRX01000169">
    <property type="protein sequence ID" value="GBF99700.1"/>
    <property type="molecule type" value="Genomic_DNA"/>
</dbReference>
<name>A0A2V0PNY6_9CHLO</name>
<keyword evidence="3" id="KW-1185">Reference proteome</keyword>
<evidence type="ECO:0000313" key="2">
    <source>
        <dbReference type="EMBL" id="GBF99700.1"/>
    </source>
</evidence>
<sequence length="78" mass="8385">MASSPKDQNKGIDPPQSPQAPRRTASLDSQRSSDSGGDPTAPAQPGKGSWPWWARKTGQHRAKDANDPFDNAAAWWSA</sequence>
<dbReference type="Proteomes" id="UP000247498">
    <property type="component" value="Unassembled WGS sequence"/>
</dbReference>
<feature type="compositionally biased region" description="Polar residues" evidence="1">
    <location>
        <begin position="26"/>
        <end position="35"/>
    </location>
</feature>
<proteinExistence type="predicted"/>
<organism evidence="2 3">
    <name type="scientific">Raphidocelis subcapitata</name>
    <dbReference type="NCBI Taxonomy" id="307507"/>
    <lineage>
        <taxon>Eukaryota</taxon>
        <taxon>Viridiplantae</taxon>
        <taxon>Chlorophyta</taxon>
        <taxon>core chlorophytes</taxon>
        <taxon>Chlorophyceae</taxon>
        <taxon>CS clade</taxon>
        <taxon>Sphaeropleales</taxon>
        <taxon>Selenastraceae</taxon>
        <taxon>Raphidocelis</taxon>
    </lineage>
</organism>
<comment type="caution">
    <text evidence="2">The sequence shown here is derived from an EMBL/GenBank/DDBJ whole genome shotgun (WGS) entry which is preliminary data.</text>
</comment>
<accession>A0A2V0PNY6</accession>
<evidence type="ECO:0000313" key="3">
    <source>
        <dbReference type="Proteomes" id="UP000247498"/>
    </source>
</evidence>
<protein>
    <submittedName>
        <fullName evidence="2">Uncharacterized protein</fullName>
    </submittedName>
</protein>
<dbReference type="AlphaFoldDB" id="A0A2V0PNY6"/>